<protein>
    <submittedName>
        <fullName evidence="1">Uncharacterized protein</fullName>
    </submittedName>
</protein>
<gene>
    <name evidence="1" type="ORF">TBIB3V08_LOCUS12828</name>
</gene>
<proteinExistence type="predicted"/>
<dbReference type="AlphaFoldDB" id="A0A7R9FBK7"/>
<accession>A0A7R9FBK7</accession>
<dbReference type="EMBL" id="OD576259">
    <property type="protein sequence ID" value="CAD7450558.1"/>
    <property type="molecule type" value="Genomic_DNA"/>
</dbReference>
<sequence length="121" mass="13136">MSPTGLVRTLVTLPGSLGSSLCPIWSNSRVGGLPKVKEGFGNQINLCWDRGLNTGPPAQRSDTLPLDHQQDLHCGPVVRVPVYRSQSARVRTPVPLRVICEPGDLERGQLSLARTNESILE</sequence>
<reference evidence="1" key="1">
    <citation type="submission" date="2020-11" db="EMBL/GenBank/DDBJ databases">
        <authorList>
            <person name="Tran Van P."/>
        </authorList>
    </citation>
    <scope>NUCLEOTIDE SEQUENCE</scope>
</reference>
<organism evidence="1">
    <name type="scientific">Timema bartmani</name>
    <dbReference type="NCBI Taxonomy" id="61472"/>
    <lineage>
        <taxon>Eukaryota</taxon>
        <taxon>Metazoa</taxon>
        <taxon>Ecdysozoa</taxon>
        <taxon>Arthropoda</taxon>
        <taxon>Hexapoda</taxon>
        <taxon>Insecta</taxon>
        <taxon>Pterygota</taxon>
        <taxon>Neoptera</taxon>
        <taxon>Polyneoptera</taxon>
        <taxon>Phasmatodea</taxon>
        <taxon>Timematodea</taxon>
        <taxon>Timematoidea</taxon>
        <taxon>Timematidae</taxon>
        <taxon>Timema</taxon>
    </lineage>
</organism>
<evidence type="ECO:0000313" key="1">
    <source>
        <dbReference type="EMBL" id="CAD7450558.1"/>
    </source>
</evidence>
<name>A0A7R9FBK7_9NEOP</name>